<evidence type="ECO:0000256" key="1">
    <source>
        <dbReference type="ARBA" id="ARBA00012513"/>
    </source>
</evidence>
<feature type="compositionally biased region" description="Low complexity" evidence="10">
    <location>
        <begin position="588"/>
        <end position="600"/>
    </location>
</feature>
<dbReference type="Pfam" id="PF03793">
    <property type="entry name" value="PASTA"/>
    <property type="match status" value="3"/>
</dbReference>
<keyword evidence="2" id="KW-0723">Serine/threonine-protein kinase</keyword>
<dbReference type="InterPro" id="IPR011009">
    <property type="entry name" value="Kinase-like_dom_sf"/>
</dbReference>
<evidence type="ECO:0000256" key="4">
    <source>
        <dbReference type="ARBA" id="ARBA00022741"/>
    </source>
</evidence>
<keyword evidence="11" id="KW-0812">Transmembrane</keyword>
<keyword evidence="15" id="KW-1185">Reference proteome</keyword>
<dbReference type="SMART" id="SM00740">
    <property type="entry name" value="PASTA"/>
    <property type="match status" value="3"/>
</dbReference>
<comment type="caution">
    <text evidence="14">The sequence shown here is derived from an EMBL/GenBank/DDBJ whole genome shotgun (WGS) entry which is preliminary data.</text>
</comment>
<feature type="domain" description="PASTA" evidence="13">
    <location>
        <begin position="348"/>
        <end position="415"/>
    </location>
</feature>
<keyword evidence="4 9" id="KW-0547">Nucleotide-binding</keyword>
<evidence type="ECO:0000313" key="15">
    <source>
        <dbReference type="Proteomes" id="UP001081467"/>
    </source>
</evidence>
<evidence type="ECO:0000256" key="11">
    <source>
        <dbReference type="SAM" id="Phobius"/>
    </source>
</evidence>
<dbReference type="Proteomes" id="UP001081467">
    <property type="component" value="Unassembled WGS sequence"/>
</dbReference>
<dbReference type="PANTHER" id="PTHR43289">
    <property type="entry name" value="MITOGEN-ACTIVATED PROTEIN KINASE KINASE KINASE 20-RELATED"/>
    <property type="match status" value="1"/>
</dbReference>
<feature type="domain" description="Protein kinase" evidence="12">
    <location>
        <begin position="11"/>
        <end position="283"/>
    </location>
</feature>
<dbReference type="InterPro" id="IPR005543">
    <property type="entry name" value="PASTA_dom"/>
</dbReference>
<evidence type="ECO:0000256" key="6">
    <source>
        <dbReference type="ARBA" id="ARBA00022840"/>
    </source>
</evidence>
<dbReference type="EC" id="2.7.11.1" evidence="1"/>
<dbReference type="InterPro" id="IPR000719">
    <property type="entry name" value="Prot_kinase_dom"/>
</dbReference>
<feature type="compositionally biased region" description="Polar residues" evidence="10">
    <location>
        <begin position="528"/>
        <end position="548"/>
    </location>
</feature>
<dbReference type="NCBIfam" id="NF033483">
    <property type="entry name" value="PknB_PASTA_kin"/>
    <property type="match status" value="1"/>
</dbReference>
<evidence type="ECO:0000256" key="2">
    <source>
        <dbReference type="ARBA" id="ARBA00022527"/>
    </source>
</evidence>
<name>A0ABT4JM15_9LACO</name>
<gene>
    <name evidence="14" type="primary">pknB</name>
    <name evidence="14" type="ORF">N0K80_02565</name>
</gene>
<feature type="region of interest" description="Disordered" evidence="10">
    <location>
        <begin position="572"/>
        <end position="606"/>
    </location>
</feature>
<feature type="domain" description="PASTA" evidence="13">
    <location>
        <begin position="416"/>
        <end position="483"/>
    </location>
</feature>
<dbReference type="Gene3D" id="3.30.200.20">
    <property type="entry name" value="Phosphorylase Kinase, domain 1"/>
    <property type="match status" value="1"/>
</dbReference>
<comment type="catalytic activity">
    <reaction evidence="8">
        <text>L-seryl-[protein] + ATP = O-phospho-L-seryl-[protein] + ADP + H(+)</text>
        <dbReference type="Rhea" id="RHEA:17989"/>
        <dbReference type="Rhea" id="RHEA-COMP:9863"/>
        <dbReference type="Rhea" id="RHEA-COMP:11604"/>
        <dbReference type="ChEBI" id="CHEBI:15378"/>
        <dbReference type="ChEBI" id="CHEBI:29999"/>
        <dbReference type="ChEBI" id="CHEBI:30616"/>
        <dbReference type="ChEBI" id="CHEBI:83421"/>
        <dbReference type="ChEBI" id="CHEBI:456216"/>
        <dbReference type="EC" id="2.7.11.1"/>
    </reaction>
</comment>
<organism evidence="14 15">
    <name type="scientific">Dellaglioa carnosa</name>
    <dbReference type="NCBI Taxonomy" id="2995136"/>
    <lineage>
        <taxon>Bacteria</taxon>
        <taxon>Bacillati</taxon>
        <taxon>Bacillota</taxon>
        <taxon>Bacilli</taxon>
        <taxon>Lactobacillales</taxon>
        <taxon>Lactobacillaceae</taxon>
        <taxon>Dellaglioa</taxon>
    </lineage>
</organism>
<evidence type="ECO:0000256" key="7">
    <source>
        <dbReference type="ARBA" id="ARBA00047899"/>
    </source>
</evidence>
<dbReference type="SUPFAM" id="SSF56112">
    <property type="entry name" value="Protein kinase-like (PK-like)"/>
    <property type="match status" value="1"/>
</dbReference>
<keyword evidence="6 9" id="KW-0067">ATP-binding</keyword>
<keyword evidence="3" id="KW-0808">Transferase</keyword>
<protein>
    <recommendedName>
        <fullName evidence="1">non-specific serine/threonine protein kinase</fullName>
        <ecNumber evidence="1">2.7.11.1</ecNumber>
    </recommendedName>
</protein>
<dbReference type="EMBL" id="JANXLI010000001">
    <property type="protein sequence ID" value="MCZ2491031.1"/>
    <property type="molecule type" value="Genomic_DNA"/>
</dbReference>
<dbReference type="CDD" id="cd14014">
    <property type="entry name" value="STKc_PknB_like"/>
    <property type="match status" value="1"/>
</dbReference>
<keyword evidence="5 14" id="KW-0418">Kinase</keyword>
<dbReference type="SMART" id="SM00220">
    <property type="entry name" value="S_TKc"/>
    <property type="match status" value="1"/>
</dbReference>
<dbReference type="Pfam" id="PF00069">
    <property type="entry name" value="Pkinase"/>
    <property type="match status" value="1"/>
</dbReference>
<evidence type="ECO:0000256" key="5">
    <source>
        <dbReference type="ARBA" id="ARBA00022777"/>
    </source>
</evidence>
<proteinExistence type="predicted"/>
<keyword evidence="11" id="KW-0472">Membrane</keyword>
<dbReference type="InterPro" id="IPR017441">
    <property type="entry name" value="Protein_kinase_ATP_BS"/>
</dbReference>
<feature type="transmembrane region" description="Helical" evidence="11">
    <location>
        <begin position="325"/>
        <end position="345"/>
    </location>
</feature>
<evidence type="ECO:0000259" key="12">
    <source>
        <dbReference type="PROSITE" id="PS50011"/>
    </source>
</evidence>
<dbReference type="Gene3D" id="3.30.10.20">
    <property type="match status" value="3"/>
</dbReference>
<sequence length="666" mass="73238">MKPDMIFNERYRIIKSLGEGGMANVYLATDLILDRPVAVKVLRVDLRDDQDTIRRFKREALATTELVHPNIVSVYDVGEVDGFQYMVMEYVAGYDLKTYITKQFPIPYQVVIDIMTQILSAVEVAHDHNIIHRDLKPQNILIDEEGNAKITDFGIAVALADHSLTQTNTLLGSVHYLSPEQARGSMATKRSDIYSLGIILYEMLTGKVPFEGETAVSIALKHFQSEVPSVREFDPSIPQSLENIVLQATCKVPQDRFQSAEEMSIALSKSLSQKDAEKWHPEVLVSGETKVLPVLDKNAAEASNTTKEPEVTADKKKKMSRRKKWTVGVIMVALLMLIVGGVVVATSSPKEVKVPDLSGMTISEAKSSLADKNLKLGKVTRTNSETVSSGDIINSAPKKNETIREENKVDVIVSKGKSKITVENYVGSTYSDVKSTLEKDGFTVEKETQHSDSVTENEIMEQDISAGDKVVPSDTVITLTVSSGPEMFTLRDLSGYTTKSVQDYATEIGARLSISEAYSNSVEKGQVVKQSPTAGSNMSKGGSLSVTISKGKKETTDEFTRTITVPFKSIVTESTSSSDKDKEESSDDSSSSSSSSSSSESKTDENVIEVYIEDKTHNIDTLYERKTITKDTEFKLSFIVDSGKSGKYKILRDDKVIAENGNVTKN</sequence>
<dbReference type="RefSeq" id="WP_269023680.1">
    <property type="nucleotide sequence ID" value="NZ_JANXKW010000001.1"/>
</dbReference>
<dbReference type="GO" id="GO:0016301">
    <property type="term" value="F:kinase activity"/>
    <property type="evidence" value="ECO:0007669"/>
    <property type="project" value="UniProtKB-KW"/>
</dbReference>
<dbReference type="PANTHER" id="PTHR43289:SF34">
    <property type="entry name" value="SERINE_THREONINE-PROTEIN KINASE YBDM-RELATED"/>
    <property type="match status" value="1"/>
</dbReference>
<dbReference type="InterPro" id="IPR008271">
    <property type="entry name" value="Ser/Thr_kinase_AS"/>
</dbReference>
<dbReference type="CDD" id="cd06577">
    <property type="entry name" value="PASTA_pknB"/>
    <property type="match status" value="3"/>
</dbReference>
<dbReference type="Gene3D" id="1.10.510.10">
    <property type="entry name" value="Transferase(Phosphotransferase) domain 1"/>
    <property type="match status" value="1"/>
</dbReference>
<evidence type="ECO:0000256" key="10">
    <source>
        <dbReference type="SAM" id="MobiDB-lite"/>
    </source>
</evidence>
<feature type="binding site" evidence="9">
    <location>
        <position position="40"/>
    </location>
    <ligand>
        <name>ATP</name>
        <dbReference type="ChEBI" id="CHEBI:30616"/>
    </ligand>
</feature>
<dbReference type="PROSITE" id="PS00108">
    <property type="entry name" value="PROTEIN_KINASE_ST"/>
    <property type="match status" value="1"/>
</dbReference>
<dbReference type="PROSITE" id="PS51178">
    <property type="entry name" value="PASTA"/>
    <property type="match status" value="3"/>
</dbReference>
<comment type="catalytic activity">
    <reaction evidence="7">
        <text>L-threonyl-[protein] + ATP = O-phospho-L-threonyl-[protein] + ADP + H(+)</text>
        <dbReference type="Rhea" id="RHEA:46608"/>
        <dbReference type="Rhea" id="RHEA-COMP:11060"/>
        <dbReference type="Rhea" id="RHEA-COMP:11605"/>
        <dbReference type="ChEBI" id="CHEBI:15378"/>
        <dbReference type="ChEBI" id="CHEBI:30013"/>
        <dbReference type="ChEBI" id="CHEBI:30616"/>
        <dbReference type="ChEBI" id="CHEBI:61977"/>
        <dbReference type="ChEBI" id="CHEBI:456216"/>
        <dbReference type="EC" id="2.7.11.1"/>
    </reaction>
</comment>
<reference evidence="14" key="1">
    <citation type="submission" date="2022-09" db="EMBL/GenBank/DDBJ databases">
        <title>Diversity of Dellaglioa algida.</title>
        <authorList>
            <person name="Matthias E."/>
            <person name="Werum V."/>
        </authorList>
    </citation>
    <scope>NUCLEOTIDE SEQUENCE</scope>
    <source>
        <strain evidence="14">TMW 2.2523</strain>
    </source>
</reference>
<dbReference type="PROSITE" id="PS00107">
    <property type="entry name" value="PROTEIN_KINASE_ATP"/>
    <property type="match status" value="1"/>
</dbReference>
<evidence type="ECO:0000256" key="3">
    <source>
        <dbReference type="ARBA" id="ARBA00022679"/>
    </source>
</evidence>
<accession>A0ABT4JM15</accession>
<dbReference type="Gene3D" id="2.60.40.2560">
    <property type="match status" value="1"/>
</dbReference>
<feature type="region of interest" description="Disordered" evidence="10">
    <location>
        <begin position="528"/>
        <end position="551"/>
    </location>
</feature>
<evidence type="ECO:0000256" key="8">
    <source>
        <dbReference type="ARBA" id="ARBA00048679"/>
    </source>
</evidence>
<keyword evidence="11" id="KW-1133">Transmembrane helix</keyword>
<dbReference type="PROSITE" id="PS50011">
    <property type="entry name" value="PROTEIN_KINASE_DOM"/>
    <property type="match status" value="1"/>
</dbReference>
<evidence type="ECO:0000259" key="13">
    <source>
        <dbReference type="PROSITE" id="PS51178"/>
    </source>
</evidence>
<evidence type="ECO:0000313" key="14">
    <source>
        <dbReference type="EMBL" id="MCZ2491031.1"/>
    </source>
</evidence>
<feature type="domain" description="PASTA" evidence="13">
    <location>
        <begin position="484"/>
        <end position="550"/>
    </location>
</feature>
<evidence type="ECO:0000256" key="9">
    <source>
        <dbReference type="PROSITE-ProRule" id="PRU10141"/>
    </source>
</evidence>